<dbReference type="eggNOG" id="arCOG11189">
    <property type="taxonomic scope" value="Archaea"/>
</dbReference>
<dbReference type="AlphaFoldDB" id="D3SVY0"/>
<name>D3SVY0_NATMM</name>
<dbReference type="Proteomes" id="UP000001879">
    <property type="component" value="Chromosome"/>
</dbReference>
<evidence type="ECO:0000313" key="1">
    <source>
        <dbReference type="EMBL" id="ADD05641.1"/>
    </source>
</evidence>
<dbReference type="PaxDb" id="547559-Nmag_2072"/>
<dbReference type="OrthoDB" id="382025at2157"/>
<evidence type="ECO:0000313" key="2">
    <source>
        <dbReference type="Proteomes" id="UP000001879"/>
    </source>
</evidence>
<dbReference type="KEGG" id="nmg:Nmag_2072"/>
<reference evidence="1 2" key="2">
    <citation type="journal article" date="2012" name="BMC Genomics">
        <title>A comparative genomics perspective on the genetic content of the alkaliphilic haloarchaeon Natrialba magadii ATCC 43099T.</title>
        <authorList>
            <person name="Siddaramappa S."/>
            <person name="Challacombe J.F."/>
            <person name="Decastro R.E."/>
            <person name="Pfeiffer F."/>
            <person name="Sastre D.E."/>
            <person name="Gimenez M.I."/>
            <person name="Paggi R.A."/>
            <person name="Detter J.C."/>
            <person name="Davenport K.W."/>
            <person name="Goodwin L.A."/>
            <person name="Kyrpides N."/>
            <person name="Tapia R."/>
            <person name="Pitluck S."/>
            <person name="Lucas S."/>
            <person name="Woyke T."/>
            <person name="Maupin-Furlow J.A."/>
        </authorList>
    </citation>
    <scope>NUCLEOTIDE SEQUENCE [LARGE SCALE GENOMIC DNA]</scope>
    <source>
        <strain evidence="2">ATCC 43099 / DSM 3394 / CCM 3739 / CIP 104546 / IAM 13178 / JCM 8861 / NBRC 102185 / NCIMB 2190 / MS3</strain>
    </source>
</reference>
<dbReference type="GeneID" id="8824915"/>
<dbReference type="EMBL" id="CP001932">
    <property type="protein sequence ID" value="ADD05641.1"/>
    <property type="molecule type" value="Genomic_DNA"/>
</dbReference>
<keyword evidence="2" id="KW-1185">Reference proteome</keyword>
<sequence length="178" mass="19836">MRRRMLLTAIGVGKLHLAGCLNWIPDDPPELALGRIHIENHSDQDVEVDVSVTKDSERVYQEEHLIRGEETSGEYPQFGAMNIVEDWMGELAEYEFRVEVVDSEIGTSLTTESVTESVREQVEEAARDDIQDGTCFEFTARFGEPGHGGELDDVTIGYGLLQTEDSLETAPSCNVSEE</sequence>
<gene>
    <name evidence="1" type="ordered locus">Nmag_2072</name>
</gene>
<dbReference type="RefSeq" id="WP_012996626.1">
    <property type="nucleotide sequence ID" value="NC_013922.1"/>
</dbReference>
<organism evidence="1 2">
    <name type="scientific">Natrialba magadii (strain ATCC 43099 / DSM 3394 / CCM 3739 / CIP 104546 / IAM 13178 / JCM 8861 / NBRC 102185 / NCIMB 2190 / MS3)</name>
    <name type="common">Natronobacterium magadii</name>
    <dbReference type="NCBI Taxonomy" id="547559"/>
    <lineage>
        <taxon>Archaea</taxon>
        <taxon>Methanobacteriati</taxon>
        <taxon>Methanobacteriota</taxon>
        <taxon>Stenosarchaea group</taxon>
        <taxon>Halobacteria</taxon>
        <taxon>Halobacteriales</taxon>
        <taxon>Natrialbaceae</taxon>
        <taxon>Natrialba</taxon>
    </lineage>
</organism>
<reference evidence="2" key="1">
    <citation type="submission" date="2010-02" db="EMBL/GenBank/DDBJ databases">
        <title>Complete sequence of chromosome of Natrialba magadii ATCC 43099.</title>
        <authorList>
            <consortium name="US DOE Joint Genome Institute"/>
            <person name="Lucas S."/>
            <person name="Copeland A."/>
            <person name="Lapidus A."/>
            <person name="Cheng J.-F."/>
            <person name="Bruce D."/>
            <person name="Goodwin L."/>
            <person name="Pitluck S."/>
            <person name="Davenport K."/>
            <person name="Saunders E."/>
            <person name="Detter J.C."/>
            <person name="Han C."/>
            <person name="Tapia R."/>
            <person name="Land M."/>
            <person name="Hauser L."/>
            <person name="Kyrpides N."/>
            <person name="Mikhailova N."/>
            <person name="De Castro R.E."/>
            <person name="Maupin-Furlow J.A."/>
            <person name="Woyke T."/>
        </authorList>
    </citation>
    <scope>NUCLEOTIDE SEQUENCE [LARGE SCALE GENOMIC DNA]</scope>
    <source>
        <strain evidence="2">ATCC 43099 / DSM 3394 / CCM 3739 / CIP 104546 / IAM 13178 / JCM 8861 / NBRC 102185 / NCIMB 2190 / MS3</strain>
    </source>
</reference>
<dbReference type="HOGENOM" id="CLU_1536706_0_0_2"/>
<accession>D3SVY0</accession>
<proteinExistence type="predicted"/>
<protein>
    <submittedName>
        <fullName evidence="1">Uncharacterized protein</fullName>
    </submittedName>
</protein>